<dbReference type="GO" id="GO:0018812">
    <property type="term" value="F:3-hydroxyacyl-CoA dehydratase activity"/>
    <property type="evidence" value="ECO:0007669"/>
    <property type="project" value="UniProtKB-EC"/>
</dbReference>
<dbReference type="EC" id="4.2.1.150" evidence="6"/>
<evidence type="ECO:0000256" key="2">
    <source>
        <dbReference type="ARBA" id="ARBA00005254"/>
    </source>
</evidence>
<evidence type="ECO:0000256" key="7">
    <source>
        <dbReference type="RuleBase" id="RU003707"/>
    </source>
</evidence>
<evidence type="ECO:0000313" key="8">
    <source>
        <dbReference type="EMBL" id="SMC82670.1"/>
    </source>
</evidence>
<evidence type="ECO:0000256" key="3">
    <source>
        <dbReference type="ARBA" id="ARBA00011881"/>
    </source>
</evidence>
<evidence type="ECO:0000256" key="4">
    <source>
        <dbReference type="ARBA" id="ARBA00023239"/>
    </source>
</evidence>
<name>A0A1W2CBW6_9FIRM</name>
<sequence length="260" mass="28383">MEQFVKYEIRENGICVVSVNRPEVFNALNMEVYGQLEGTFDRLGEDPGVRVIILRGEGEKAFAAGTDINMMMGCTPEEFLERTWTVKRVLDKIESFSQPVIAAVNGMALGGGCELAMACDIRIAADSGKFGQPEINLGLIPGGGGTQRLPRLVGISRAKQLVYTGDVIGAQRALEIGLVDQVVPLKDLMAEAEALALKIAAKSKVIMALAKNALNSGFKEDLVEGLESEVRCFNACFSTYDRAEGMQAFVQRRKPRFEDR</sequence>
<protein>
    <recommendedName>
        <fullName evidence="6">short-chain-enoyl-CoA hydratase</fullName>
        <ecNumber evidence="6">4.2.1.150</ecNumber>
    </recommendedName>
</protein>
<dbReference type="AlphaFoldDB" id="A0A1W2CBW6"/>
<dbReference type="InterPro" id="IPR018376">
    <property type="entry name" value="Enoyl-CoA_hyd/isom_CS"/>
</dbReference>
<gene>
    <name evidence="8" type="ORF">SAMN02745168_2725</name>
</gene>
<comment type="catalytic activity">
    <reaction evidence="5">
        <text>a short-chain (3S)-3-hydroxyacyl-CoA = a short-chain (2E)-enoyl-CoA + H2O</text>
        <dbReference type="Rhea" id="RHEA:52664"/>
        <dbReference type="ChEBI" id="CHEBI:15377"/>
        <dbReference type="ChEBI" id="CHEBI:87488"/>
        <dbReference type="ChEBI" id="CHEBI:136760"/>
        <dbReference type="EC" id="4.2.1.150"/>
    </reaction>
</comment>
<dbReference type="Pfam" id="PF00378">
    <property type="entry name" value="ECH_1"/>
    <property type="match status" value="1"/>
</dbReference>
<proteinExistence type="inferred from homology"/>
<reference evidence="8 9" key="1">
    <citation type="submission" date="2017-04" db="EMBL/GenBank/DDBJ databases">
        <authorList>
            <person name="Afonso C.L."/>
            <person name="Miller P.J."/>
            <person name="Scott M.A."/>
            <person name="Spackman E."/>
            <person name="Goraichik I."/>
            <person name="Dimitrov K.M."/>
            <person name="Suarez D.L."/>
            <person name="Swayne D.E."/>
        </authorList>
    </citation>
    <scope>NUCLEOTIDE SEQUENCE [LARGE SCALE GENOMIC DNA]</scope>
    <source>
        <strain evidence="8 9">DSM 12816</strain>
    </source>
</reference>
<dbReference type="SUPFAM" id="SSF52096">
    <property type="entry name" value="ClpP/crotonase"/>
    <property type="match status" value="1"/>
</dbReference>
<dbReference type="FunFam" id="3.90.226.10:FF:000009">
    <property type="entry name" value="Carnitinyl-CoA dehydratase"/>
    <property type="match status" value="1"/>
</dbReference>
<dbReference type="Gene3D" id="3.90.226.10">
    <property type="entry name" value="2-enoyl-CoA Hydratase, Chain A, domain 1"/>
    <property type="match status" value="1"/>
</dbReference>
<dbReference type="PROSITE" id="PS00166">
    <property type="entry name" value="ENOYL_COA_HYDRATASE"/>
    <property type="match status" value="1"/>
</dbReference>
<keyword evidence="4" id="KW-0456">Lyase</keyword>
<dbReference type="PANTHER" id="PTHR11941:SF54">
    <property type="entry name" value="ENOYL-COA HYDRATASE, MITOCHONDRIAL"/>
    <property type="match status" value="1"/>
</dbReference>
<dbReference type="PANTHER" id="PTHR11941">
    <property type="entry name" value="ENOYL-COA HYDRATASE-RELATED"/>
    <property type="match status" value="1"/>
</dbReference>
<dbReference type="RefSeq" id="WP_084235391.1">
    <property type="nucleotide sequence ID" value="NZ_FWXW01000009.1"/>
</dbReference>
<keyword evidence="9" id="KW-1185">Reference proteome</keyword>
<evidence type="ECO:0000256" key="5">
    <source>
        <dbReference type="ARBA" id="ARBA00050624"/>
    </source>
</evidence>
<dbReference type="GO" id="GO:0006635">
    <property type="term" value="P:fatty acid beta-oxidation"/>
    <property type="evidence" value="ECO:0007669"/>
    <property type="project" value="TreeGrafter"/>
</dbReference>
<comment type="pathway">
    <text evidence="1">Lipid metabolism; butanoate metabolism.</text>
</comment>
<dbReference type="FunFam" id="1.10.12.10:FF:000001">
    <property type="entry name" value="Probable enoyl-CoA hydratase, mitochondrial"/>
    <property type="match status" value="1"/>
</dbReference>
<organism evidence="8 9">
    <name type="scientific">Papillibacter cinnamivorans DSM 12816</name>
    <dbReference type="NCBI Taxonomy" id="1122930"/>
    <lineage>
        <taxon>Bacteria</taxon>
        <taxon>Bacillati</taxon>
        <taxon>Bacillota</taxon>
        <taxon>Clostridia</taxon>
        <taxon>Eubacteriales</taxon>
        <taxon>Oscillospiraceae</taxon>
        <taxon>Papillibacter</taxon>
    </lineage>
</organism>
<dbReference type="EMBL" id="FWXW01000009">
    <property type="protein sequence ID" value="SMC82670.1"/>
    <property type="molecule type" value="Genomic_DNA"/>
</dbReference>
<dbReference type="OrthoDB" id="9775794at2"/>
<dbReference type="Proteomes" id="UP000192790">
    <property type="component" value="Unassembled WGS sequence"/>
</dbReference>
<accession>A0A1W2CBW6</accession>
<dbReference type="Gene3D" id="1.10.12.10">
    <property type="entry name" value="Lyase 2-enoyl-coa Hydratase, Chain A, domain 2"/>
    <property type="match status" value="1"/>
</dbReference>
<dbReference type="STRING" id="1122930.SAMN02745168_2725"/>
<dbReference type="InterPro" id="IPR001753">
    <property type="entry name" value="Enoyl-CoA_hydra/iso"/>
</dbReference>
<evidence type="ECO:0000256" key="1">
    <source>
        <dbReference type="ARBA" id="ARBA00005086"/>
    </source>
</evidence>
<comment type="subunit">
    <text evidence="3">Homotetramer.</text>
</comment>
<dbReference type="InterPro" id="IPR029045">
    <property type="entry name" value="ClpP/crotonase-like_dom_sf"/>
</dbReference>
<evidence type="ECO:0000256" key="6">
    <source>
        <dbReference type="ARBA" id="ARBA00067035"/>
    </source>
</evidence>
<evidence type="ECO:0000313" key="9">
    <source>
        <dbReference type="Proteomes" id="UP000192790"/>
    </source>
</evidence>
<comment type="similarity">
    <text evidence="2 7">Belongs to the enoyl-CoA hydratase/isomerase family.</text>
</comment>
<dbReference type="InterPro" id="IPR014748">
    <property type="entry name" value="Enoyl-CoA_hydra_C"/>
</dbReference>
<dbReference type="CDD" id="cd06558">
    <property type="entry name" value="crotonase-like"/>
    <property type="match status" value="1"/>
</dbReference>